<dbReference type="AlphaFoldDB" id="A0A448X0L5"/>
<protein>
    <submittedName>
        <fullName evidence="2">Uncharacterized protein</fullName>
    </submittedName>
</protein>
<feature type="transmembrane region" description="Helical" evidence="1">
    <location>
        <begin position="92"/>
        <end position="112"/>
    </location>
</feature>
<dbReference type="Proteomes" id="UP000784294">
    <property type="component" value="Unassembled WGS sequence"/>
</dbReference>
<accession>A0A448X0L5</accession>
<keyword evidence="3" id="KW-1185">Reference proteome</keyword>
<name>A0A448X0L5_9PLAT</name>
<keyword evidence="1" id="KW-0472">Membrane</keyword>
<keyword evidence="1" id="KW-0812">Transmembrane</keyword>
<evidence type="ECO:0000313" key="3">
    <source>
        <dbReference type="Proteomes" id="UP000784294"/>
    </source>
</evidence>
<evidence type="ECO:0000256" key="1">
    <source>
        <dbReference type="SAM" id="Phobius"/>
    </source>
</evidence>
<dbReference type="OrthoDB" id="10658149at2759"/>
<dbReference type="EMBL" id="CAAALY010070060">
    <property type="protein sequence ID" value="VEL24846.1"/>
    <property type="molecule type" value="Genomic_DNA"/>
</dbReference>
<evidence type="ECO:0000313" key="2">
    <source>
        <dbReference type="EMBL" id="VEL24846.1"/>
    </source>
</evidence>
<sequence length="281" mass="32003">MILPSTADPSAIILANQSSVVLVTNETLFVNKQESNYNNSFGRGCVGTVVYSESNNTAHDMAAMAHRDITTLRFNLVGEHAKDSAHAYRWPLSLMIFGLSLILLVMIISVLLPRKMQDVLFTACCLSNSENFNYIDIALYKTRHSMYRKEVYFQSMRHPVSNSHRLQQRPQQRLQKNVTMVKASSWPEHKRNVQPSSMLPVVYHCSNYATAQGSPVTRIALLNSPIQTWEAKSVEPDFEKISKSDQAQSCEYQLTKAECKEYRKTENRVQNEDRVSYSSEP</sequence>
<reference evidence="2" key="1">
    <citation type="submission" date="2018-11" db="EMBL/GenBank/DDBJ databases">
        <authorList>
            <consortium name="Pathogen Informatics"/>
        </authorList>
    </citation>
    <scope>NUCLEOTIDE SEQUENCE</scope>
</reference>
<comment type="caution">
    <text evidence="2">The sequence shown here is derived from an EMBL/GenBank/DDBJ whole genome shotgun (WGS) entry which is preliminary data.</text>
</comment>
<proteinExistence type="predicted"/>
<organism evidence="2 3">
    <name type="scientific">Protopolystoma xenopodis</name>
    <dbReference type="NCBI Taxonomy" id="117903"/>
    <lineage>
        <taxon>Eukaryota</taxon>
        <taxon>Metazoa</taxon>
        <taxon>Spiralia</taxon>
        <taxon>Lophotrochozoa</taxon>
        <taxon>Platyhelminthes</taxon>
        <taxon>Monogenea</taxon>
        <taxon>Polyopisthocotylea</taxon>
        <taxon>Polystomatidea</taxon>
        <taxon>Polystomatidae</taxon>
        <taxon>Protopolystoma</taxon>
    </lineage>
</organism>
<gene>
    <name evidence="2" type="ORF">PXEA_LOCUS18286</name>
</gene>
<keyword evidence="1" id="KW-1133">Transmembrane helix</keyword>